<dbReference type="EMBL" id="SWLB01000012">
    <property type="protein sequence ID" value="KAF3331748.1"/>
    <property type="molecule type" value="Genomic_DNA"/>
</dbReference>
<dbReference type="InterPro" id="IPR032460">
    <property type="entry name" value="Symplekin/Pta1_N"/>
</dbReference>
<comment type="caution">
    <text evidence="4">The sequence shown here is derived from an EMBL/GenBank/DDBJ whole genome shotgun (WGS) entry which is preliminary data.</text>
</comment>
<dbReference type="InterPro" id="IPR022075">
    <property type="entry name" value="Symplekin_C"/>
</dbReference>
<feature type="compositionally biased region" description="Low complexity" evidence="1">
    <location>
        <begin position="1171"/>
        <end position="1187"/>
    </location>
</feature>
<evidence type="ECO:0000259" key="3">
    <source>
        <dbReference type="Pfam" id="PF12295"/>
    </source>
</evidence>
<feature type="compositionally biased region" description="Basic and acidic residues" evidence="1">
    <location>
        <begin position="341"/>
        <end position="359"/>
    </location>
</feature>
<feature type="region of interest" description="Disordered" evidence="1">
    <location>
        <begin position="324"/>
        <end position="382"/>
    </location>
</feature>
<dbReference type="PANTHER" id="PTHR47184:SF2">
    <property type="entry name" value="SYMPLEKIN"/>
    <property type="match status" value="1"/>
</dbReference>
<feature type="region of interest" description="Disordered" evidence="1">
    <location>
        <begin position="548"/>
        <end position="573"/>
    </location>
</feature>
<feature type="compositionally biased region" description="Polar residues" evidence="1">
    <location>
        <begin position="553"/>
        <end position="566"/>
    </location>
</feature>
<sequence>MVVMAMSGSSERAAGYLDRGRQTEEAMSKLKQLRFLKEVALNRDATRLSELLRLISHLQSDNFSPVRKFVAQVIGEVGSKYTEVLPELMPSLLTFLADGTSAVTRQAITTGTHLFRTVLEKLVFQGLYSSEIEDSLKLSWEWLLKLKNLVLPMAFQATGNEGVRLLAVKFVEAIILLYTPDPNISSDPPTELSNDLRFNVSWLRGGHPFLSVGDLAMEASQNLGLFLDQLKFPQVRSLSSSMTIVFINSLSAIAQRRPSFYGRILPVLLSLDPSSSLLMKEVQIPGAFHALKNAFSECFKCTHSSAEPWRARLMQALKAIDSGEAAEDSKDSSGDIPSYSETKELSPFKKEGSGKRSLSEDTTDGTSENSTPSSKRVRQDTVKETDKVVSDLIWSTIKNSEAVYQLVSMFATLAAQGERAANSLEVLSSSISSELLAEVVLVNMYNLPPTQPGGDEENGAPASDVVGTFAQLASLFDDPNKVELATEADIPSTPTQPEPEITESEILTPVTAVTTTLAPQIKPEPEITESEIPGLDSTATQGIVKIKEESPEPSLTSTADASSTGNAALPPSEEQSTAVVACSVQFVLPKMQVTNIDLSDEDKDRMQREAFVRIVESDEQLLVAGGTHTRLSLLAHIGVEFPLELNPWEALQKYALSDYVDHKGHELTVRVLYRLYRESEQDQDFLISRTATSIYESFLVTVAEALRDTFPASDKSLSKLLGEVPYLPEGALKVLEGLCSPSLERSNAEKHDKETPGGDRITQGLSCVWSLILLRPTNRDRCLQIALESAVHHLEEVRTKAIRLIANKLYPMATISKRIEEFATEKLRSIIGSAPTTDGLNADLQQDPVLGITEAQQCMSLYFALCTKKHNLLREIFSLFGDISDPAKQVVHRHIPILIRSIGTSSVLLGIISDPPSGSENLVMKVLETLTDGLIPSRDLILAVKKLYAKIKDVEFLFPVLAYLPKEEILPLFPNFVNLPMDKLQLALSRMLPAVPQSASSLSPSEILIAIHGIDPEKDSVPLKKVMEACSACFELKTIFTQQVFAKALNQLVEQIPLPLLFMRTVIQAIGYFPGLIDFIMEIMLRLVSKQIWKYPKLWVGFLKCAIQTKPQSFSVLLQLPAPQLENALSKNPILKAPLVEHASQPQIRSALPRSSLVVLGLVQDTPPAGPTQSTSQSQAAETSKSTGDAPTEVVATEVTEDSAP</sequence>
<evidence type="ECO:0000313" key="4">
    <source>
        <dbReference type="EMBL" id="KAF3331748.1"/>
    </source>
</evidence>
<dbReference type="OrthoDB" id="331600at2759"/>
<evidence type="ECO:0000256" key="1">
    <source>
        <dbReference type="SAM" id="MobiDB-lite"/>
    </source>
</evidence>
<feature type="region of interest" description="Disordered" evidence="1">
    <location>
        <begin position="1165"/>
        <end position="1205"/>
    </location>
</feature>
<accession>A0A833RA36</accession>
<dbReference type="PANTHER" id="PTHR47184">
    <property type="entry name" value="PHOSPHATIDYLINOSITOL 3-AND 4-KINASE FAMILY PROTEIN-RELATED"/>
    <property type="match status" value="1"/>
</dbReference>
<dbReference type="InterPro" id="IPR011989">
    <property type="entry name" value="ARM-like"/>
</dbReference>
<dbReference type="AlphaFoldDB" id="A0A833RA36"/>
<dbReference type="Pfam" id="PF12295">
    <property type="entry name" value="Symplekin_C"/>
    <property type="match status" value="1"/>
</dbReference>
<proteinExistence type="predicted"/>
<dbReference type="SUPFAM" id="SSF48371">
    <property type="entry name" value="ARM repeat"/>
    <property type="match status" value="2"/>
</dbReference>
<evidence type="ECO:0000259" key="2">
    <source>
        <dbReference type="Pfam" id="PF11935"/>
    </source>
</evidence>
<dbReference type="Pfam" id="PF11935">
    <property type="entry name" value="SYMPK_PTA1_N"/>
    <property type="match status" value="1"/>
</dbReference>
<dbReference type="InterPro" id="IPR016024">
    <property type="entry name" value="ARM-type_fold"/>
</dbReference>
<dbReference type="Proteomes" id="UP000623129">
    <property type="component" value="Unassembled WGS sequence"/>
</dbReference>
<dbReference type="Gene3D" id="1.25.10.10">
    <property type="entry name" value="Leucine-rich Repeat Variant"/>
    <property type="match status" value="1"/>
</dbReference>
<gene>
    <name evidence="4" type="ORF">FCM35_KLT03154</name>
</gene>
<protein>
    <submittedName>
        <fullName evidence="4">Symplekin isoform X1</fullName>
    </submittedName>
</protein>
<feature type="domain" description="Symplekin C-terminal" evidence="3">
    <location>
        <begin position="953"/>
        <end position="1131"/>
    </location>
</feature>
<reference evidence="4" key="1">
    <citation type="submission" date="2020-01" db="EMBL/GenBank/DDBJ databases">
        <title>Genome sequence of Kobresia littledalei, the first chromosome-level genome in the family Cyperaceae.</title>
        <authorList>
            <person name="Qu G."/>
        </authorList>
    </citation>
    <scope>NUCLEOTIDE SEQUENCE</scope>
    <source>
        <strain evidence="4">C.B.Clarke</strain>
        <tissue evidence="4">Leaf</tissue>
    </source>
</reference>
<feature type="domain" description="Symplekin/Pta1 N-terminal" evidence="2">
    <location>
        <begin position="101"/>
        <end position="323"/>
    </location>
</feature>
<keyword evidence="5" id="KW-1185">Reference proteome</keyword>
<organism evidence="4 5">
    <name type="scientific">Carex littledalei</name>
    <dbReference type="NCBI Taxonomy" id="544730"/>
    <lineage>
        <taxon>Eukaryota</taxon>
        <taxon>Viridiplantae</taxon>
        <taxon>Streptophyta</taxon>
        <taxon>Embryophyta</taxon>
        <taxon>Tracheophyta</taxon>
        <taxon>Spermatophyta</taxon>
        <taxon>Magnoliopsida</taxon>
        <taxon>Liliopsida</taxon>
        <taxon>Poales</taxon>
        <taxon>Cyperaceae</taxon>
        <taxon>Cyperoideae</taxon>
        <taxon>Cariceae</taxon>
        <taxon>Carex</taxon>
        <taxon>Carex subgen. Euthyceras</taxon>
    </lineage>
</organism>
<evidence type="ECO:0000313" key="5">
    <source>
        <dbReference type="Proteomes" id="UP000623129"/>
    </source>
</evidence>
<name>A0A833RA36_9POAL</name>
<feature type="compositionally biased region" description="Polar residues" evidence="1">
    <location>
        <begin position="364"/>
        <end position="374"/>
    </location>
</feature>